<evidence type="ECO:0000256" key="2">
    <source>
        <dbReference type="ARBA" id="ARBA00022842"/>
    </source>
</evidence>
<dbReference type="Gene3D" id="3.40.120.10">
    <property type="entry name" value="Alpha-D-Glucose-1,6-Bisphosphate, subunit A, domain 3"/>
    <property type="match status" value="1"/>
</dbReference>
<dbReference type="GO" id="GO:0006166">
    <property type="term" value="P:purine ribonucleoside salvage"/>
    <property type="evidence" value="ECO:0007669"/>
    <property type="project" value="TreeGrafter"/>
</dbReference>
<sequence>MGNLSHTLLEKGEEVVFAFEEAIGFMFGTTVLDKDGYPSIQLVLVVYVSDITFGYDSTRPPHYKPILPVDLGSQMIMFYLDSNCEFTLRTSGTEPKIKYYVYMFSPPGVHADESSLKDTLSRTVDDIITEFIKPDYYNLIYRSI</sequence>
<dbReference type="PANTHER" id="PTHR45745">
    <property type="entry name" value="PHOSPHOMANNOMUTASE 45A"/>
    <property type="match status" value="1"/>
</dbReference>
<evidence type="ECO:0000256" key="3">
    <source>
        <dbReference type="ARBA" id="ARBA00023235"/>
    </source>
</evidence>
<dbReference type="InParanoid" id="A0A1X7TBJ2"/>
<dbReference type="EnsemblMetazoa" id="Aqu2.1.11914_001">
    <property type="protein sequence ID" value="Aqu2.1.11914_001"/>
    <property type="gene ID" value="Aqu2.1.11914"/>
</dbReference>
<evidence type="ECO:0000313" key="4">
    <source>
        <dbReference type="EnsemblMetazoa" id="Aqu2.1.11914_001"/>
    </source>
</evidence>
<reference evidence="4" key="1">
    <citation type="submission" date="2017-05" db="UniProtKB">
        <authorList>
            <consortium name="EnsemblMetazoa"/>
        </authorList>
    </citation>
    <scope>IDENTIFICATION</scope>
</reference>
<evidence type="ECO:0000256" key="1">
    <source>
        <dbReference type="ARBA" id="ARBA00022723"/>
    </source>
</evidence>
<dbReference type="eggNOG" id="KOG1220">
    <property type="taxonomic scope" value="Eukaryota"/>
</dbReference>
<dbReference type="STRING" id="400682.A0A1X7TBJ2"/>
<name>A0A1X7TBJ2_AMPQE</name>
<dbReference type="PANTHER" id="PTHR45745:SF1">
    <property type="entry name" value="PHOSPHOGLUCOMUTASE 2B-RELATED"/>
    <property type="match status" value="1"/>
</dbReference>
<accession>A0A1X7TBJ2</accession>
<organism evidence="4">
    <name type="scientific">Amphimedon queenslandica</name>
    <name type="common">Sponge</name>
    <dbReference type="NCBI Taxonomy" id="400682"/>
    <lineage>
        <taxon>Eukaryota</taxon>
        <taxon>Metazoa</taxon>
        <taxon>Porifera</taxon>
        <taxon>Demospongiae</taxon>
        <taxon>Heteroscleromorpha</taxon>
        <taxon>Haplosclerida</taxon>
        <taxon>Niphatidae</taxon>
        <taxon>Amphimedon</taxon>
    </lineage>
</organism>
<keyword evidence="3" id="KW-0413">Isomerase</keyword>
<dbReference type="AlphaFoldDB" id="A0A1X7TBJ2"/>
<keyword evidence="2" id="KW-0460">Magnesium</keyword>
<dbReference type="InterPro" id="IPR036900">
    <property type="entry name" value="A-D-PHexomutase_C_sf"/>
</dbReference>
<evidence type="ECO:0008006" key="5">
    <source>
        <dbReference type="Google" id="ProtNLM"/>
    </source>
</evidence>
<protein>
    <recommendedName>
        <fullName evidence="5">Alpha-D-phosphohexomutase C-terminal domain-containing protein</fullName>
    </recommendedName>
</protein>
<proteinExistence type="predicted"/>
<dbReference type="GO" id="GO:0005634">
    <property type="term" value="C:nucleus"/>
    <property type="evidence" value="ECO:0007669"/>
    <property type="project" value="TreeGrafter"/>
</dbReference>
<dbReference type="GO" id="GO:0008973">
    <property type="term" value="F:phosphopentomutase activity"/>
    <property type="evidence" value="ECO:0007669"/>
    <property type="project" value="TreeGrafter"/>
</dbReference>
<dbReference type="SUPFAM" id="SSF55957">
    <property type="entry name" value="Phosphoglucomutase, C-terminal domain"/>
    <property type="match status" value="1"/>
</dbReference>
<keyword evidence="1" id="KW-0479">Metal-binding</keyword>
<dbReference type="GO" id="GO:0046872">
    <property type="term" value="F:metal ion binding"/>
    <property type="evidence" value="ECO:0007669"/>
    <property type="project" value="UniProtKB-KW"/>
</dbReference>